<dbReference type="SUPFAM" id="SSF49899">
    <property type="entry name" value="Concanavalin A-like lectins/glucanases"/>
    <property type="match status" value="1"/>
</dbReference>
<protein>
    <submittedName>
        <fullName evidence="1">G1 family glutamic endopeptidase</fullName>
    </submittedName>
</protein>
<keyword evidence="2" id="KW-1185">Reference proteome</keyword>
<dbReference type="InterPro" id="IPR013320">
    <property type="entry name" value="ConA-like_dom_sf"/>
</dbReference>
<evidence type="ECO:0000313" key="2">
    <source>
        <dbReference type="Proteomes" id="UP001596119"/>
    </source>
</evidence>
<dbReference type="Pfam" id="PF01828">
    <property type="entry name" value="Peptidase_A4"/>
    <property type="match status" value="1"/>
</dbReference>
<dbReference type="EMBL" id="JBHSQK010000011">
    <property type="protein sequence ID" value="MFC5948142.1"/>
    <property type="molecule type" value="Genomic_DNA"/>
</dbReference>
<proteinExistence type="predicted"/>
<dbReference type="Gene3D" id="2.60.120.700">
    <property type="entry name" value="Peptidase G1"/>
    <property type="match status" value="1"/>
</dbReference>
<evidence type="ECO:0000313" key="1">
    <source>
        <dbReference type="EMBL" id="MFC5948142.1"/>
    </source>
</evidence>
<reference evidence="2" key="1">
    <citation type="journal article" date="2019" name="Int. J. Syst. Evol. Microbiol.">
        <title>The Global Catalogue of Microorganisms (GCM) 10K type strain sequencing project: providing services to taxonomists for standard genome sequencing and annotation.</title>
        <authorList>
            <consortium name="The Broad Institute Genomics Platform"/>
            <consortium name="The Broad Institute Genome Sequencing Center for Infectious Disease"/>
            <person name="Wu L."/>
            <person name="Ma J."/>
        </authorList>
    </citation>
    <scope>NUCLEOTIDE SEQUENCE [LARGE SCALE GENOMIC DNA]</scope>
    <source>
        <strain evidence="2">CGMCC 4.7397</strain>
    </source>
</reference>
<gene>
    <name evidence="1" type="ORF">ACFQH9_07620</name>
</gene>
<dbReference type="InterPro" id="IPR038656">
    <property type="entry name" value="Peptidase_G1_sf"/>
</dbReference>
<dbReference type="CDD" id="cd13426">
    <property type="entry name" value="Peptidase_G1"/>
    <property type="match status" value="1"/>
</dbReference>
<comment type="caution">
    <text evidence="1">The sequence shown here is derived from an EMBL/GenBank/DDBJ whole genome shotgun (WGS) entry which is preliminary data.</text>
</comment>
<accession>A0ABW1I3C7</accession>
<dbReference type="RefSeq" id="WP_379565196.1">
    <property type="nucleotide sequence ID" value="NZ_JBHSQK010000011.1"/>
</dbReference>
<sequence>MAGSWKEHGRRVAGAAAAAGSAVVLLLAPPGDGAASTAATATTGSGTAPVAYQAVTGSNWSGWVAAGAGLSTVSAAWTVPAVRCGAPTQVVGPWVGLGGIATNSVQQTGLEITCASGKPVYRAWYETAPEPPVYHPDPVAPGDRMTASVRRTATGYTLTVADTTRGWTRTAHTPLHQDDHASAEVVVESPTGAFPAFGSLTITGATVDGRPLASARPVSFESGTGGVRQTRTGAVSGGTFTVTYLHE</sequence>
<organism evidence="1 2">
    <name type="scientific">Pseudonocardia lutea</name>
    <dbReference type="NCBI Taxonomy" id="2172015"/>
    <lineage>
        <taxon>Bacteria</taxon>
        <taxon>Bacillati</taxon>
        <taxon>Actinomycetota</taxon>
        <taxon>Actinomycetes</taxon>
        <taxon>Pseudonocardiales</taxon>
        <taxon>Pseudonocardiaceae</taxon>
        <taxon>Pseudonocardia</taxon>
    </lineage>
</organism>
<dbReference type="Proteomes" id="UP001596119">
    <property type="component" value="Unassembled WGS sequence"/>
</dbReference>
<name>A0ABW1I3C7_9PSEU</name>
<dbReference type="InterPro" id="IPR000250">
    <property type="entry name" value="Peptidase_G1"/>
</dbReference>